<evidence type="ECO:0000313" key="7">
    <source>
        <dbReference type="Proteomes" id="UP000293433"/>
    </source>
</evidence>
<comment type="caution">
    <text evidence="6">The sequence shown here is derived from an EMBL/GenBank/DDBJ whole genome shotgun (WGS) entry which is preliminary data.</text>
</comment>
<dbReference type="SMART" id="SM00861">
    <property type="entry name" value="Transket_pyr"/>
    <property type="match status" value="1"/>
</dbReference>
<keyword evidence="7" id="KW-1185">Reference proteome</keyword>
<protein>
    <submittedName>
        <fullName evidence="6">2-oxoisovalerate dehydrogenase E1 component</fullName>
    </submittedName>
</protein>
<dbReference type="RefSeq" id="WP_130481366.1">
    <property type="nucleotide sequence ID" value="NZ_SGWV01000008.1"/>
</dbReference>
<organism evidence="6 7">
    <name type="scientific">Sphaerotilus mobilis</name>
    <dbReference type="NCBI Taxonomy" id="47994"/>
    <lineage>
        <taxon>Bacteria</taxon>
        <taxon>Pseudomonadati</taxon>
        <taxon>Pseudomonadota</taxon>
        <taxon>Betaproteobacteria</taxon>
        <taxon>Burkholderiales</taxon>
        <taxon>Sphaerotilaceae</taxon>
        <taxon>Sphaerotilus</taxon>
    </lineage>
</organism>
<dbReference type="InterPro" id="IPR009014">
    <property type="entry name" value="Transketo_C/PFOR_II"/>
</dbReference>
<dbReference type="AlphaFoldDB" id="A0A4Q7LR92"/>
<evidence type="ECO:0000256" key="3">
    <source>
        <dbReference type="ARBA" id="ARBA00023002"/>
    </source>
</evidence>
<evidence type="ECO:0000256" key="2">
    <source>
        <dbReference type="ARBA" id="ARBA00003906"/>
    </source>
</evidence>
<keyword evidence="4" id="KW-0786">Thiamine pyrophosphate</keyword>
<accession>A0A4Q7LR92</accession>
<comment type="function">
    <text evidence="2">E1 component of the 2-oxoglutarate dehydrogenase (OGDH) complex which catalyzes the decarboxylation of 2-oxoglutarate, the first step in the conversion of 2-oxoglutarate to succinyl-CoA and CO(2).</text>
</comment>
<dbReference type="SUPFAM" id="SSF52922">
    <property type="entry name" value="TK C-terminal domain-like"/>
    <property type="match status" value="1"/>
</dbReference>
<dbReference type="Gene3D" id="3.40.50.970">
    <property type="match status" value="2"/>
</dbReference>
<proteinExistence type="predicted"/>
<dbReference type="InterPro" id="IPR001017">
    <property type="entry name" value="DH_E1"/>
</dbReference>
<dbReference type="Pfam" id="PF02779">
    <property type="entry name" value="Transket_pyr"/>
    <property type="match status" value="1"/>
</dbReference>
<feature type="domain" description="Transketolase-like pyrimidine-binding" evidence="5">
    <location>
        <begin position="478"/>
        <end position="651"/>
    </location>
</feature>
<dbReference type="InterPro" id="IPR029061">
    <property type="entry name" value="THDP-binding"/>
</dbReference>
<dbReference type="OrthoDB" id="9780894at2"/>
<dbReference type="SUPFAM" id="SSF52518">
    <property type="entry name" value="Thiamin diphosphate-binding fold (THDP-binding)"/>
    <property type="match status" value="2"/>
</dbReference>
<comment type="cofactor">
    <cofactor evidence="1">
        <name>thiamine diphosphate</name>
        <dbReference type="ChEBI" id="CHEBI:58937"/>
    </cofactor>
</comment>
<dbReference type="PANTHER" id="PTHR43257:SF2">
    <property type="entry name" value="PYRUVATE DEHYDROGENASE E1 COMPONENT SUBUNIT BETA"/>
    <property type="match status" value="1"/>
</dbReference>
<dbReference type="CDD" id="cd02000">
    <property type="entry name" value="TPP_E1_PDC_ADC_BCADC"/>
    <property type="match status" value="1"/>
</dbReference>
<dbReference type="Pfam" id="PF00676">
    <property type="entry name" value="E1_dh"/>
    <property type="match status" value="1"/>
</dbReference>
<gene>
    <name evidence="6" type="ORF">EV685_1507</name>
</gene>
<dbReference type="PANTHER" id="PTHR43257">
    <property type="entry name" value="PYRUVATE DEHYDROGENASE E1 COMPONENT BETA SUBUNIT"/>
    <property type="match status" value="1"/>
</dbReference>
<dbReference type="GO" id="GO:0016624">
    <property type="term" value="F:oxidoreductase activity, acting on the aldehyde or oxo group of donors, disulfide as acceptor"/>
    <property type="evidence" value="ECO:0007669"/>
    <property type="project" value="InterPro"/>
</dbReference>
<dbReference type="Gene3D" id="3.40.50.920">
    <property type="match status" value="1"/>
</dbReference>
<evidence type="ECO:0000256" key="4">
    <source>
        <dbReference type="ARBA" id="ARBA00023052"/>
    </source>
</evidence>
<dbReference type="EMBL" id="SGWV01000008">
    <property type="protein sequence ID" value="RZS56951.1"/>
    <property type="molecule type" value="Genomic_DNA"/>
</dbReference>
<name>A0A4Q7LR92_9BURK</name>
<dbReference type="Proteomes" id="UP000293433">
    <property type="component" value="Unassembled WGS sequence"/>
</dbReference>
<reference evidence="6 7" key="1">
    <citation type="submission" date="2019-02" db="EMBL/GenBank/DDBJ databases">
        <title>Genomic Encyclopedia of Type Strains, Phase IV (KMG-IV): sequencing the most valuable type-strain genomes for metagenomic binning, comparative biology and taxonomic classification.</title>
        <authorList>
            <person name="Goeker M."/>
        </authorList>
    </citation>
    <scope>NUCLEOTIDE SEQUENCE [LARGE SCALE GENOMIC DNA]</scope>
    <source>
        <strain evidence="6 7">DSM 10617</strain>
    </source>
</reference>
<evidence type="ECO:0000313" key="6">
    <source>
        <dbReference type="EMBL" id="RZS56951.1"/>
    </source>
</evidence>
<dbReference type="InterPro" id="IPR005475">
    <property type="entry name" value="Transketolase-like_Pyr-bd"/>
</dbReference>
<keyword evidence="3" id="KW-0560">Oxidoreductase</keyword>
<dbReference type="InterPro" id="IPR033248">
    <property type="entry name" value="Transketolase_C"/>
</dbReference>
<sequence length="824" mass="87846">MPKSLHIDPALTRQPGQLVVPTIPVHAYARPLAEERARRGDTALREVLRHMLVIREFETMLATFKAKGAYAGIAYNYKGPAHLSIGQEGAAVGQALGLQAEDLILGSHRSHGEFIAKGLAAVQRLGADTLAGILAGHQDGALLRSVRQHLPGATPREEAEHFLLLGLLAEIFMRANGFNGGMGGSMHAFFPPFGAYPNNAIVGASAGIATGVALRLKLSGQDRIAVANAGDGSTGCGPVWEAMNFAAMAQAKALWGEQDARKRGGLPVLFFFSNNFYAMGGQTAGETMGWDRLSRIGAGINAEAMHAETVDGVNPLAVADAVERARAKLLAGQGPALLDVECYRVSGHSTSDANAYRTKEELAAWEAHDPITQYSTALVDAGLIDAEGIAAMKAQVAATIAAVTAAAVDPRISPEIDIAADPTRIGRLMFSDALSDLPATPAALLTPLENCARIRQDAKKARFGLDADGKKLSPMRAITLRDGLFEAVLHHMVHDERLIAYGEENREWGGAFGVYKGLHELMPYHRLFNSPISEAAIVATAVGHAMAGGRSLVELMYADFLGRAGDEVFNQMAKWHAMSAGALRLPVVLRCSVGSKYGAQHSQDWTALVAHIPGLKVVYPATPHDAKGLLAAALAGDDPVVFFESQRLYDSVEQFQPDGVPAAYYRLPLGQPDIKRAGSDVTVLTIGPSLYPAIAAAEQLQRDFGLSAEVIDARTLVPFDYDLLLASVRKTGRLLIVSEASERGSFAMTLAANVTRFAFADLKAPPRVLGAPNWIVPGADLESTYFPQAEDIVDVVTTELLPGRPEARVGVRGWDDLALARRAL</sequence>
<evidence type="ECO:0000256" key="1">
    <source>
        <dbReference type="ARBA" id="ARBA00001964"/>
    </source>
</evidence>
<evidence type="ECO:0000259" key="5">
    <source>
        <dbReference type="SMART" id="SM00861"/>
    </source>
</evidence>
<dbReference type="Pfam" id="PF02780">
    <property type="entry name" value="Transketolase_C"/>
    <property type="match status" value="1"/>
</dbReference>